<dbReference type="SUPFAM" id="SSF54373">
    <property type="entry name" value="FAD-linked reductases, C-terminal domain"/>
    <property type="match status" value="1"/>
</dbReference>
<organism evidence="3 4">
    <name type="scientific">Zasmidium cellare</name>
    <name type="common">Wine cellar mold</name>
    <name type="synonym">Racodium cellare</name>
    <dbReference type="NCBI Taxonomy" id="395010"/>
    <lineage>
        <taxon>Eukaryota</taxon>
        <taxon>Fungi</taxon>
        <taxon>Dikarya</taxon>
        <taxon>Ascomycota</taxon>
        <taxon>Pezizomycotina</taxon>
        <taxon>Dothideomycetes</taxon>
        <taxon>Dothideomycetidae</taxon>
        <taxon>Mycosphaerellales</taxon>
        <taxon>Mycosphaerellaceae</taxon>
        <taxon>Zasmidium</taxon>
    </lineage>
</organism>
<dbReference type="Proteomes" id="UP001305779">
    <property type="component" value="Unassembled WGS sequence"/>
</dbReference>
<dbReference type="InterPro" id="IPR007867">
    <property type="entry name" value="GMC_OxRtase_C"/>
</dbReference>
<evidence type="ECO:0000313" key="3">
    <source>
        <dbReference type="EMBL" id="KAK4501608.1"/>
    </source>
</evidence>
<dbReference type="Pfam" id="PF05199">
    <property type="entry name" value="GMC_oxred_C"/>
    <property type="match status" value="1"/>
</dbReference>
<evidence type="ECO:0000256" key="1">
    <source>
        <dbReference type="ARBA" id="ARBA00010790"/>
    </source>
</evidence>
<dbReference type="EMBL" id="JAXOVC010000005">
    <property type="protein sequence ID" value="KAK4501608.1"/>
    <property type="molecule type" value="Genomic_DNA"/>
</dbReference>
<dbReference type="Gene3D" id="3.50.50.60">
    <property type="entry name" value="FAD/NAD(P)-binding domain"/>
    <property type="match status" value="1"/>
</dbReference>
<comment type="caution">
    <text evidence="3">The sequence shown here is derived from an EMBL/GenBank/DDBJ whole genome shotgun (WGS) entry which is preliminary data.</text>
</comment>
<dbReference type="Gene3D" id="3.30.560.10">
    <property type="entry name" value="Glucose Oxidase, domain 3"/>
    <property type="match status" value="1"/>
</dbReference>
<reference evidence="3 4" key="1">
    <citation type="journal article" date="2023" name="G3 (Bethesda)">
        <title>A chromosome-level genome assembly of Zasmidium syzygii isolated from banana leaves.</title>
        <authorList>
            <person name="van Westerhoven A.C."/>
            <person name="Mehrabi R."/>
            <person name="Talebi R."/>
            <person name="Steentjes M.B.F."/>
            <person name="Corcolon B."/>
            <person name="Chong P.A."/>
            <person name="Kema G.H.J."/>
            <person name="Seidl M.F."/>
        </authorList>
    </citation>
    <scope>NUCLEOTIDE SEQUENCE [LARGE SCALE GENOMIC DNA]</scope>
    <source>
        <strain evidence="3 4">P124</strain>
    </source>
</reference>
<accession>A0ABR0ELE6</accession>
<protein>
    <recommendedName>
        <fullName evidence="2">Glucose-methanol-choline oxidoreductase N-terminal domain-containing protein</fullName>
    </recommendedName>
</protein>
<gene>
    <name evidence="3" type="ORF">PRZ48_007417</name>
</gene>
<dbReference type="PROSITE" id="PS00624">
    <property type="entry name" value="GMC_OXRED_2"/>
    <property type="match status" value="1"/>
</dbReference>
<dbReference type="SUPFAM" id="SSF51905">
    <property type="entry name" value="FAD/NAD(P)-binding domain"/>
    <property type="match status" value="1"/>
</dbReference>
<evidence type="ECO:0000259" key="2">
    <source>
        <dbReference type="PROSITE" id="PS00624"/>
    </source>
</evidence>
<dbReference type="PANTHER" id="PTHR11552">
    <property type="entry name" value="GLUCOSE-METHANOL-CHOLINE GMC OXIDOREDUCTASE"/>
    <property type="match status" value="1"/>
</dbReference>
<evidence type="ECO:0000313" key="4">
    <source>
        <dbReference type="Proteomes" id="UP001305779"/>
    </source>
</evidence>
<dbReference type="InterPro" id="IPR012132">
    <property type="entry name" value="GMC_OxRdtase"/>
</dbReference>
<dbReference type="InterPro" id="IPR036188">
    <property type="entry name" value="FAD/NAD-bd_sf"/>
</dbReference>
<proteinExistence type="inferred from homology"/>
<keyword evidence="4" id="KW-1185">Reference proteome</keyword>
<dbReference type="Pfam" id="PF00732">
    <property type="entry name" value="GMC_oxred_N"/>
    <property type="match status" value="1"/>
</dbReference>
<dbReference type="PANTHER" id="PTHR11552:SF123">
    <property type="entry name" value="GMC OXIDOREDUCTASE (AFU_ORTHOLOGUE AFUA_2G01770)-RELATED"/>
    <property type="match status" value="1"/>
</dbReference>
<dbReference type="InterPro" id="IPR000172">
    <property type="entry name" value="GMC_OxRdtase_N"/>
</dbReference>
<sequence>MAEYDYVICGGGTAGCVIASRLKQGDPNLSVALIERGPDERKHPMVLNPMAVAQLKDVGLDSVYPTVKQEHLNDRTLELHAGNILSGSSAVNYGLWMRGQSKDYDHWAELSGDQRWSYEGLLPFFKKSEAHWDPNGDRTQHGFDGPIKTSSGRAFPLRKAVHDGLAEIGLKDNPDPNGGNPLGISAWTENWSPTRQPAGSAFDLKGVDVITDTTIQKIEFDTTQGEPRATSVRLVDGRILSAKKEVILSCGAHRTPQVLMLSGIGPTDELSKLGVTTLVYSPDVGENLFDHLGSTLVFKLDAEKAEEGLAVGNAKFMEVPHHLQGLTAEWMSIDTLPKDEVKAALQADAGDTQVPDDHALLADRAHHWIATMYMPLSLGQGYDVQIDGQHISLSVLNFQPTARGKVTLRSTNPKDDPIVDPRYNSTHHDRYVLRAGTRKALRYAESEALKPYLVGDVPPVGKKPLTSKSTDEEIDARVRESTMTIHHPGGTAAMGKVVDSRLKVKGVKGLRICDASVFPMPISATTQASVYALAESFADLLLRGQ</sequence>
<feature type="domain" description="Glucose-methanol-choline oxidoreductase N-terminal" evidence="2">
    <location>
        <begin position="251"/>
        <end position="265"/>
    </location>
</feature>
<name>A0ABR0ELE6_ZASCE</name>
<comment type="similarity">
    <text evidence="1">Belongs to the GMC oxidoreductase family.</text>
</comment>
<dbReference type="PIRSF" id="PIRSF000137">
    <property type="entry name" value="Alcohol_oxidase"/>
    <property type="match status" value="1"/>
</dbReference>